<dbReference type="PANTHER" id="PTHR12110:SF41">
    <property type="entry name" value="INOSOSE DEHYDRATASE"/>
    <property type="match status" value="1"/>
</dbReference>
<dbReference type="SUPFAM" id="SSF51658">
    <property type="entry name" value="Xylose isomerase-like"/>
    <property type="match status" value="1"/>
</dbReference>
<dbReference type="AlphaFoldDB" id="A0A511N1Z8"/>
<evidence type="ECO:0000259" key="1">
    <source>
        <dbReference type="Pfam" id="PF01261"/>
    </source>
</evidence>
<organism evidence="2 3">
    <name type="scientific">Deinococcus cellulosilyticus (strain DSM 18568 / NBRC 106333 / KACC 11606 / 5516J-15)</name>
    <dbReference type="NCBI Taxonomy" id="1223518"/>
    <lineage>
        <taxon>Bacteria</taxon>
        <taxon>Thermotogati</taxon>
        <taxon>Deinococcota</taxon>
        <taxon>Deinococci</taxon>
        <taxon>Deinococcales</taxon>
        <taxon>Deinococcaceae</taxon>
        <taxon>Deinococcus</taxon>
    </lineage>
</organism>
<dbReference type="InterPro" id="IPR050312">
    <property type="entry name" value="IolE/XylAMocC-like"/>
</dbReference>
<sequence>MPRFPVALQPYTIRDQLQADFLGALSKVAEIGYTALEIGPPPAEISLEDMKAHLQRLNVQVMGCHASVEQLQTNPENIISFLHEMGGKYVTLSYRFESKEEVLARAADFNAIGRHLKDNGVQFLYHNHDWEFVKFDGEYALDLLLAHTDPDLVQMELDVYWVAKGGEDPATYLRKLQDRCPVLHMKDMEPGAEQFFAEVGEGILDMPGILQVAEEIGVKWLVVEQDLSRRNPFESIQISLENLKKMEAVLV</sequence>
<evidence type="ECO:0000313" key="3">
    <source>
        <dbReference type="Proteomes" id="UP000321306"/>
    </source>
</evidence>
<dbReference type="EMBL" id="BJXB01000007">
    <property type="protein sequence ID" value="GEM46406.1"/>
    <property type="molecule type" value="Genomic_DNA"/>
</dbReference>
<dbReference type="Proteomes" id="UP000321306">
    <property type="component" value="Unassembled WGS sequence"/>
</dbReference>
<dbReference type="InterPro" id="IPR013022">
    <property type="entry name" value="Xyl_isomerase-like_TIM-brl"/>
</dbReference>
<feature type="domain" description="Xylose isomerase-like TIM barrel" evidence="1">
    <location>
        <begin position="26"/>
        <end position="245"/>
    </location>
</feature>
<dbReference type="InterPro" id="IPR036237">
    <property type="entry name" value="Xyl_isomerase-like_sf"/>
</dbReference>
<comment type="caution">
    <text evidence="2">The sequence shown here is derived from an EMBL/GenBank/DDBJ whole genome shotgun (WGS) entry which is preliminary data.</text>
</comment>
<keyword evidence="3" id="KW-1185">Reference proteome</keyword>
<dbReference type="PANTHER" id="PTHR12110">
    <property type="entry name" value="HYDROXYPYRUVATE ISOMERASE"/>
    <property type="match status" value="1"/>
</dbReference>
<dbReference type="GO" id="GO:0016853">
    <property type="term" value="F:isomerase activity"/>
    <property type="evidence" value="ECO:0007669"/>
    <property type="project" value="UniProtKB-KW"/>
</dbReference>
<gene>
    <name evidence="2" type="ORF">DC3_20410</name>
</gene>
<reference evidence="2 3" key="1">
    <citation type="submission" date="2019-07" db="EMBL/GenBank/DDBJ databases">
        <title>Whole genome shotgun sequence of Deinococcus cellulosilyticus NBRC 106333.</title>
        <authorList>
            <person name="Hosoyama A."/>
            <person name="Uohara A."/>
            <person name="Ohji S."/>
            <person name="Ichikawa N."/>
        </authorList>
    </citation>
    <scope>NUCLEOTIDE SEQUENCE [LARGE SCALE GENOMIC DNA]</scope>
    <source>
        <strain evidence="2 3">NBRC 106333</strain>
    </source>
</reference>
<protein>
    <submittedName>
        <fullName evidence="2">Sugar phosphate isomerase</fullName>
    </submittedName>
</protein>
<accession>A0A511N1Z8</accession>
<dbReference type="Pfam" id="PF01261">
    <property type="entry name" value="AP_endonuc_2"/>
    <property type="match status" value="1"/>
</dbReference>
<keyword evidence="2" id="KW-0413">Isomerase</keyword>
<name>A0A511N1Z8_DEIC1</name>
<dbReference type="RefSeq" id="WP_186815944.1">
    <property type="nucleotide sequence ID" value="NZ_BJXB01000007.1"/>
</dbReference>
<dbReference type="Gene3D" id="3.20.20.150">
    <property type="entry name" value="Divalent-metal-dependent TIM barrel enzymes"/>
    <property type="match status" value="1"/>
</dbReference>
<proteinExistence type="predicted"/>
<evidence type="ECO:0000313" key="2">
    <source>
        <dbReference type="EMBL" id="GEM46406.1"/>
    </source>
</evidence>